<feature type="transmembrane region" description="Helical" evidence="1">
    <location>
        <begin position="12"/>
        <end position="32"/>
    </location>
</feature>
<comment type="caution">
    <text evidence="2">The sequence shown here is derived from an EMBL/GenBank/DDBJ whole genome shotgun (WGS) entry which is preliminary data.</text>
</comment>
<name>A0A081BH08_9LACO</name>
<accession>A0A081BH08</accession>
<sequence length="60" mass="6911">MIGKRQHTDTSLHYIMEISIALSLGLPSYITISLQNHNAGHKKTDESIRRPFQEHLARVR</sequence>
<dbReference type="EMBL" id="BBJM01000004">
    <property type="protein sequence ID" value="GAK47326.1"/>
    <property type="molecule type" value="Genomic_DNA"/>
</dbReference>
<keyword evidence="1" id="KW-0812">Transmembrane</keyword>
<evidence type="ECO:0000313" key="3">
    <source>
        <dbReference type="Proteomes" id="UP000028700"/>
    </source>
</evidence>
<dbReference type="AlphaFoldDB" id="A0A081BH08"/>
<keyword evidence="3" id="KW-1185">Reference proteome</keyword>
<dbReference type="Proteomes" id="UP000028700">
    <property type="component" value="Unassembled WGS sequence"/>
</dbReference>
<keyword evidence="1" id="KW-1133">Transmembrane helix</keyword>
<reference evidence="2" key="1">
    <citation type="journal article" date="2014" name="Genome Announc.">
        <title>Draft Genome Sequence of Lactobacillus oryzae Strain SG293T.</title>
        <authorList>
            <person name="Tanizawa Y."/>
            <person name="Fujisawa T."/>
            <person name="Mochizuki T."/>
            <person name="Kaminuma E."/>
            <person name="Nakamura Y."/>
            <person name="Tohno M."/>
        </authorList>
    </citation>
    <scope>NUCLEOTIDE SEQUENCE [LARGE SCALE GENOMIC DNA]</scope>
    <source>
        <strain evidence="2">SG293</strain>
    </source>
</reference>
<gene>
    <name evidence="2" type="ORF">LOSG293_040720</name>
</gene>
<protein>
    <submittedName>
        <fullName evidence="2">Amino acid ABC transporter permease protein</fullName>
    </submittedName>
</protein>
<organism evidence="2 3">
    <name type="scientific">Secundilactobacillus oryzae JCM 18671</name>
    <dbReference type="NCBI Taxonomy" id="1291743"/>
    <lineage>
        <taxon>Bacteria</taxon>
        <taxon>Bacillati</taxon>
        <taxon>Bacillota</taxon>
        <taxon>Bacilli</taxon>
        <taxon>Lactobacillales</taxon>
        <taxon>Lactobacillaceae</taxon>
        <taxon>Secundilactobacillus</taxon>
    </lineage>
</organism>
<keyword evidence="1" id="KW-0472">Membrane</keyword>
<proteinExistence type="predicted"/>
<evidence type="ECO:0000313" key="2">
    <source>
        <dbReference type="EMBL" id="GAK47326.1"/>
    </source>
</evidence>
<dbReference type="STRING" id="1291743.LOSG293_040720"/>
<evidence type="ECO:0000256" key="1">
    <source>
        <dbReference type="SAM" id="Phobius"/>
    </source>
</evidence>